<protein>
    <submittedName>
        <fullName evidence="4">Heparan-alpha-glucosaminide N-acetyltransferase domain-containing protein</fullName>
    </submittedName>
</protein>
<feature type="transmembrane region" description="Helical" evidence="2">
    <location>
        <begin position="305"/>
        <end position="330"/>
    </location>
</feature>
<keyword evidence="5" id="KW-1185">Reference proteome</keyword>
<reference evidence="4 5" key="1">
    <citation type="submission" date="2024-03" db="EMBL/GenBank/DDBJ databases">
        <title>Draft genome sequence of Pseudonocardia carboxydivorans JCM 14827.</title>
        <authorList>
            <person name="Duangmal K."/>
        </authorList>
    </citation>
    <scope>NUCLEOTIDE SEQUENCE [LARGE SCALE GENOMIC DNA]</scope>
    <source>
        <strain evidence="4 5">JCM 14827</strain>
    </source>
</reference>
<feature type="compositionally biased region" description="Low complexity" evidence="1">
    <location>
        <begin position="67"/>
        <end position="79"/>
    </location>
</feature>
<keyword evidence="2" id="KW-0472">Membrane</keyword>
<accession>A0ABU9AHH9</accession>
<dbReference type="EMBL" id="JBBPIX010000007">
    <property type="protein sequence ID" value="MEK6465017.1"/>
    <property type="molecule type" value="Genomic_DNA"/>
</dbReference>
<dbReference type="Proteomes" id="UP001367513">
    <property type="component" value="Unassembled WGS sequence"/>
</dbReference>
<dbReference type="RefSeq" id="WP_346109241.1">
    <property type="nucleotide sequence ID" value="NZ_BAAAOD010000129.1"/>
</dbReference>
<evidence type="ECO:0000313" key="4">
    <source>
        <dbReference type="EMBL" id="MEK6465017.1"/>
    </source>
</evidence>
<evidence type="ECO:0000256" key="2">
    <source>
        <dbReference type="SAM" id="Phobius"/>
    </source>
</evidence>
<feature type="region of interest" description="Disordered" evidence="1">
    <location>
        <begin position="1"/>
        <end position="138"/>
    </location>
</feature>
<proteinExistence type="predicted"/>
<feature type="transmembrane region" description="Helical" evidence="2">
    <location>
        <begin position="263"/>
        <end position="285"/>
    </location>
</feature>
<feature type="transmembrane region" description="Helical" evidence="2">
    <location>
        <begin position="142"/>
        <end position="163"/>
    </location>
</feature>
<dbReference type="Pfam" id="PF07786">
    <property type="entry name" value="HGSNAT_cat"/>
    <property type="match status" value="1"/>
</dbReference>
<gene>
    <name evidence="4" type="ORF">WG925_14825</name>
</gene>
<evidence type="ECO:0000313" key="5">
    <source>
        <dbReference type="Proteomes" id="UP001367513"/>
    </source>
</evidence>
<evidence type="ECO:0000259" key="3">
    <source>
        <dbReference type="Pfam" id="PF07786"/>
    </source>
</evidence>
<feature type="transmembrane region" description="Helical" evidence="2">
    <location>
        <begin position="452"/>
        <end position="474"/>
    </location>
</feature>
<feature type="transmembrane region" description="Helical" evidence="2">
    <location>
        <begin position="236"/>
        <end position="256"/>
    </location>
</feature>
<feature type="transmembrane region" description="Helical" evidence="2">
    <location>
        <begin position="420"/>
        <end position="440"/>
    </location>
</feature>
<feature type="compositionally biased region" description="Pro residues" evidence="1">
    <location>
        <begin position="19"/>
        <end position="32"/>
    </location>
</feature>
<feature type="transmembrane region" description="Helical" evidence="2">
    <location>
        <begin position="486"/>
        <end position="505"/>
    </location>
</feature>
<organism evidence="4 5">
    <name type="scientific">Pseudonocardia alni subsp. carboxydivorans</name>
    <dbReference type="NCBI Taxonomy" id="415010"/>
    <lineage>
        <taxon>Bacteria</taxon>
        <taxon>Bacillati</taxon>
        <taxon>Actinomycetota</taxon>
        <taxon>Actinomycetes</taxon>
        <taxon>Pseudonocardiales</taxon>
        <taxon>Pseudonocardiaceae</taxon>
        <taxon>Pseudonocardia</taxon>
    </lineage>
</organism>
<feature type="compositionally biased region" description="Low complexity" evidence="1">
    <location>
        <begin position="88"/>
        <end position="120"/>
    </location>
</feature>
<feature type="transmembrane region" description="Helical" evidence="2">
    <location>
        <begin position="342"/>
        <end position="363"/>
    </location>
</feature>
<sequence length="534" mass="54681">MTRPQPPGSHRRDTDRPAPPRPPVPALVPVPGAPRRTGTHRAPEGRPDAATRPASRPRRPSAPPGTAPGRTVAVPAPRTAGPPPAPSVPARTLRTASAPPDTTESTETTTVLPATTRATPAPDPAPPAAPEPAPPRERTSRLLGVDATRGVALLGIIAVHALVEATDDGTPTASYLVFGGRSAALFAVLAGVSFAFMTGRARVRTGPDLRATAAMLATRAGVLMVLALALSWTDPSIAALILPYYAIAFLLAIPLVALPTRVLAPLAVLLGLGIPVGSHLVRPFLPVPDLGNPSVLDLVTDPGALLSELTLTGAYPAVVWLAYMAVGIVVGRLRLSDRRTAAALLAGGVVAATAATGLSMWLLGPGGGYAAIAAVSPPEILDSAPTIADAVTGYPDGVTPTSTWWWLATVAPHSGTPLDVVQTTGSALAVLGAVLLLASVTARGAGPLLGHLLRPLAAAGSMTLTLYVGSILFMNSPLDDLGPWEGYLWQVAVAVGIGLAWRRAVGRGPLETVVSAPAHAVRDRLRGRARDRVA</sequence>
<keyword evidence="2" id="KW-0812">Transmembrane</keyword>
<comment type="caution">
    <text evidence="4">The sequence shown here is derived from an EMBL/GenBank/DDBJ whole genome shotgun (WGS) entry which is preliminary data.</text>
</comment>
<dbReference type="InterPro" id="IPR012429">
    <property type="entry name" value="HGSNAT_cat"/>
</dbReference>
<feature type="transmembrane region" description="Helical" evidence="2">
    <location>
        <begin position="209"/>
        <end position="230"/>
    </location>
</feature>
<keyword evidence="2" id="KW-1133">Transmembrane helix</keyword>
<name>A0ABU9AHH9_PSEA5</name>
<evidence type="ECO:0000256" key="1">
    <source>
        <dbReference type="SAM" id="MobiDB-lite"/>
    </source>
</evidence>
<feature type="transmembrane region" description="Helical" evidence="2">
    <location>
        <begin position="175"/>
        <end position="197"/>
    </location>
</feature>
<feature type="compositionally biased region" description="Pro residues" evidence="1">
    <location>
        <begin position="121"/>
        <end position="133"/>
    </location>
</feature>
<feature type="domain" description="Heparan-alpha-glucosaminide N-acetyltransferase catalytic" evidence="3">
    <location>
        <begin position="141"/>
        <end position="341"/>
    </location>
</feature>